<protein>
    <submittedName>
        <fullName evidence="1">Uncharacterized protein</fullName>
    </submittedName>
</protein>
<reference evidence="1 2" key="1">
    <citation type="journal article" date="2015" name="Appl. Environ. Microbiol.">
        <title>Aerobic and Anaerobic Thiosulfate Oxidation by a Cold-Adapted, Subglacial Chemoautotroph.</title>
        <authorList>
            <person name="Harrold Z.R."/>
            <person name="Skidmore M.L."/>
            <person name="Hamilton T.L."/>
            <person name="Desch L."/>
            <person name="Amada K."/>
            <person name="van Gelder W."/>
            <person name="Glover K."/>
            <person name="Roden E.E."/>
            <person name="Boyd E.S."/>
        </authorList>
    </citation>
    <scope>NUCLEOTIDE SEQUENCE [LARGE SCALE GENOMIC DNA]</scope>
    <source>
        <strain evidence="1 2">RG</strain>
    </source>
</reference>
<proteinExistence type="predicted"/>
<dbReference type="Proteomes" id="UP000064243">
    <property type="component" value="Unassembled WGS sequence"/>
</dbReference>
<dbReference type="EMBL" id="LDUG01000023">
    <property type="protein sequence ID" value="KVW95858.1"/>
    <property type="molecule type" value="Genomic_DNA"/>
</dbReference>
<organism evidence="1 2">
    <name type="scientific">Thiobacillus denitrificans</name>
    <dbReference type="NCBI Taxonomy" id="36861"/>
    <lineage>
        <taxon>Bacteria</taxon>
        <taxon>Pseudomonadati</taxon>
        <taxon>Pseudomonadota</taxon>
        <taxon>Betaproteobacteria</taxon>
        <taxon>Nitrosomonadales</taxon>
        <taxon>Thiobacillaceae</taxon>
        <taxon>Thiobacillus</taxon>
    </lineage>
</organism>
<comment type="caution">
    <text evidence="1">The sequence shown here is derived from an EMBL/GenBank/DDBJ whole genome shotgun (WGS) entry which is preliminary data.</text>
</comment>
<dbReference type="AlphaFoldDB" id="A0A106BNR9"/>
<evidence type="ECO:0000313" key="1">
    <source>
        <dbReference type="EMBL" id="KVW95858.1"/>
    </source>
</evidence>
<dbReference type="PATRIC" id="fig|36861.3.peg.1538"/>
<accession>A0A106BNR9</accession>
<evidence type="ECO:0000313" key="2">
    <source>
        <dbReference type="Proteomes" id="UP000064243"/>
    </source>
</evidence>
<gene>
    <name evidence="1" type="ORF">ABW22_09400</name>
</gene>
<sequence>MTEPSEADLARAHAAVSTLLDGMRLSAHLHAVEPREGKWAVIVECATGSGWQRVELRAGPELLAAISGDAAARATLLTQWRAHLDDCKYD</sequence>
<keyword evidence="2" id="KW-1185">Reference proteome</keyword>
<dbReference type="RefSeq" id="WP_059755410.1">
    <property type="nucleotide sequence ID" value="NZ_LDUG01000023.1"/>
</dbReference>
<name>A0A106BNR9_THIDE</name>